<gene>
    <name evidence="2" type="ORF">CCM_05092</name>
</gene>
<dbReference type="EMBL" id="JH126402">
    <property type="protein sequence ID" value="EGX90936.1"/>
    <property type="molecule type" value="Genomic_DNA"/>
</dbReference>
<organism evidence="2 3">
    <name type="scientific">Cordyceps militaris (strain CM01)</name>
    <name type="common">Caterpillar fungus</name>
    <dbReference type="NCBI Taxonomy" id="983644"/>
    <lineage>
        <taxon>Eukaryota</taxon>
        <taxon>Fungi</taxon>
        <taxon>Dikarya</taxon>
        <taxon>Ascomycota</taxon>
        <taxon>Pezizomycotina</taxon>
        <taxon>Sordariomycetes</taxon>
        <taxon>Hypocreomycetidae</taxon>
        <taxon>Hypocreales</taxon>
        <taxon>Cordycipitaceae</taxon>
        <taxon>Cordyceps</taxon>
    </lineage>
</organism>
<dbReference type="KEGG" id="cmt:CCM_05092"/>
<reference evidence="2 3" key="1">
    <citation type="journal article" date="2011" name="Genome Biol.">
        <title>Genome sequence of the insect pathogenic fungus Cordyceps militaris, a valued traditional Chinese medicine.</title>
        <authorList>
            <person name="Zheng P."/>
            <person name="Xia Y."/>
            <person name="Xiao G."/>
            <person name="Xiong C."/>
            <person name="Hu X."/>
            <person name="Zhang S."/>
            <person name="Zheng H."/>
            <person name="Huang Y."/>
            <person name="Zhou Y."/>
            <person name="Wang S."/>
            <person name="Zhao G.P."/>
            <person name="Liu X."/>
            <person name="St Leger R.J."/>
            <person name="Wang C."/>
        </authorList>
    </citation>
    <scope>NUCLEOTIDE SEQUENCE [LARGE SCALE GENOMIC DNA]</scope>
    <source>
        <strain evidence="2 3">CM01</strain>
    </source>
</reference>
<feature type="region of interest" description="Disordered" evidence="1">
    <location>
        <begin position="79"/>
        <end position="98"/>
    </location>
</feature>
<keyword evidence="3" id="KW-1185">Reference proteome</keyword>
<dbReference type="AlphaFoldDB" id="G3JHT0"/>
<evidence type="ECO:0000313" key="2">
    <source>
        <dbReference type="EMBL" id="EGX90936.1"/>
    </source>
</evidence>
<dbReference type="RefSeq" id="XP_006670301.1">
    <property type="nucleotide sequence ID" value="XM_006670238.1"/>
</dbReference>
<dbReference type="VEuPathDB" id="FungiDB:CCM_05092"/>
<dbReference type="InParanoid" id="G3JHT0"/>
<proteinExistence type="predicted"/>
<accession>G3JHT0</accession>
<dbReference type="Proteomes" id="UP000001610">
    <property type="component" value="Unassembled WGS sequence"/>
</dbReference>
<evidence type="ECO:0000313" key="3">
    <source>
        <dbReference type="Proteomes" id="UP000001610"/>
    </source>
</evidence>
<protein>
    <submittedName>
        <fullName evidence="2">Uncharacterized protein</fullName>
    </submittedName>
</protein>
<evidence type="ECO:0000256" key="1">
    <source>
        <dbReference type="SAM" id="MobiDB-lite"/>
    </source>
</evidence>
<sequence>MPMRPAMRKKEENCIAGENSRLRMVYSSQYGLVQLFFYFALGCYPSPGIIGQQVDNCFVSILCTSLAVRDLYQSGKSICPSRSAPPGRSSEQAGHSGADMRATCRISVLYIKVENDARQDGPASRGKGRTHQMGRRMPTTLRADSFEAGNIRQGANFIASRTFDNESNYGYGYIVIVALLCL</sequence>
<name>G3JHT0_CORMM</name>
<dbReference type="HOGENOM" id="CLU_1481920_0_0_1"/>
<dbReference type="GeneID" id="18167112"/>